<evidence type="ECO:0000256" key="3">
    <source>
        <dbReference type="ARBA" id="ARBA00020392"/>
    </source>
</evidence>
<dbReference type="Gene3D" id="1.10.287.1700">
    <property type="match status" value="1"/>
</dbReference>
<evidence type="ECO:0000256" key="10">
    <source>
        <dbReference type="ARBA" id="ARBA00023225"/>
    </source>
</evidence>
<dbReference type="NCBIfam" id="TIGR02473">
    <property type="entry name" value="flagell_FliJ"/>
    <property type="match status" value="1"/>
</dbReference>
<proteinExistence type="inferred from homology"/>
<feature type="coiled-coil region" evidence="11">
    <location>
        <begin position="19"/>
        <end position="116"/>
    </location>
</feature>
<protein>
    <recommendedName>
        <fullName evidence="3">Flagellar FliJ protein</fullName>
    </recommendedName>
</protein>
<evidence type="ECO:0000256" key="6">
    <source>
        <dbReference type="ARBA" id="ARBA00022500"/>
    </source>
</evidence>
<organism evidence="13 14">
    <name type="scientific">Ligilactobacillus ruminis</name>
    <dbReference type="NCBI Taxonomy" id="1623"/>
    <lineage>
        <taxon>Bacteria</taxon>
        <taxon>Bacillati</taxon>
        <taxon>Bacillota</taxon>
        <taxon>Bacilli</taxon>
        <taxon>Lactobacillales</taxon>
        <taxon>Lactobacillaceae</taxon>
        <taxon>Ligilactobacillus</taxon>
    </lineage>
</organism>
<reference evidence="13 14" key="1">
    <citation type="submission" date="2018-08" db="EMBL/GenBank/DDBJ databases">
        <title>A genome reference for cultivated species of the human gut microbiota.</title>
        <authorList>
            <person name="Zou Y."/>
            <person name="Xue W."/>
            <person name="Luo G."/>
        </authorList>
    </citation>
    <scope>NUCLEOTIDE SEQUENCE [LARGE SCALE GENOMIC DNA]</scope>
    <source>
        <strain evidence="13 14">TF10-9AT</strain>
    </source>
</reference>
<keyword evidence="13" id="KW-0966">Cell projection</keyword>
<evidence type="ECO:0000256" key="5">
    <source>
        <dbReference type="ARBA" id="ARBA00022475"/>
    </source>
</evidence>
<evidence type="ECO:0000256" key="7">
    <source>
        <dbReference type="ARBA" id="ARBA00022795"/>
    </source>
</evidence>
<evidence type="ECO:0000256" key="1">
    <source>
        <dbReference type="ARBA" id="ARBA00004413"/>
    </source>
</evidence>
<evidence type="ECO:0000313" key="13">
    <source>
        <dbReference type="EMBL" id="RGK47189.1"/>
    </source>
</evidence>
<keyword evidence="8" id="KW-0653">Protein transport</keyword>
<keyword evidence="11" id="KW-0175">Coiled coil</keyword>
<dbReference type="RefSeq" id="WP_117642649.1">
    <property type="nucleotide sequence ID" value="NZ_JAQDES010000017.1"/>
</dbReference>
<dbReference type="GO" id="GO:0006935">
    <property type="term" value="P:chemotaxis"/>
    <property type="evidence" value="ECO:0007669"/>
    <property type="project" value="UniProtKB-KW"/>
</dbReference>
<dbReference type="AlphaFoldDB" id="A0A3E4MBU1"/>
<evidence type="ECO:0000256" key="2">
    <source>
        <dbReference type="ARBA" id="ARBA00010004"/>
    </source>
</evidence>
<evidence type="ECO:0000256" key="8">
    <source>
        <dbReference type="ARBA" id="ARBA00022927"/>
    </source>
</evidence>
<evidence type="ECO:0000256" key="9">
    <source>
        <dbReference type="ARBA" id="ARBA00023136"/>
    </source>
</evidence>
<dbReference type="GO" id="GO:0015031">
    <property type="term" value="P:protein transport"/>
    <property type="evidence" value="ECO:0007669"/>
    <property type="project" value="UniProtKB-KW"/>
</dbReference>
<keyword evidence="10" id="KW-1006">Bacterial flagellum protein export</keyword>
<dbReference type="GO" id="GO:0044781">
    <property type="term" value="P:bacterial-type flagellum organization"/>
    <property type="evidence" value="ECO:0007669"/>
    <property type="project" value="UniProtKB-KW"/>
</dbReference>
<name>A0A3E4MBU1_9LACO</name>
<sequence length="141" mass="17156">MKKFQFSLQRVLEYRMTLEDQAKARFANVQRMINQTEQEIVELGHEKRDMMDVREFNLGRLQVQRRYLAELDNEIMAAQSRLRDLHSEHQKALNEYVEAQKERKVLEKLRDKQKEDYQLEANHEEQKQLDEMANRPKYKMA</sequence>
<dbReference type="GO" id="GO:0009288">
    <property type="term" value="C:bacterial-type flagellum"/>
    <property type="evidence" value="ECO:0007669"/>
    <property type="project" value="InterPro"/>
</dbReference>
<dbReference type="Proteomes" id="UP000260790">
    <property type="component" value="Unassembled WGS sequence"/>
</dbReference>
<evidence type="ECO:0000256" key="11">
    <source>
        <dbReference type="SAM" id="Coils"/>
    </source>
</evidence>
<gene>
    <name evidence="13" type="primary">fliJ</name>
    <name evidence="13" type="ORF">DXD09_04345</name>
</gene>
<feature type="compositionally biased region" description="Basic and acidic residues" evidence="12">
    <location>
        <begin position="116"/>
        <end position="134"/>
    </location>
</feature>
<keyword evidence="4" id="KW-0813">Transport</keyword>
<comment type="subcellular location">
    <subcellularLocation>
        <location evidence="1">Cell membrane</location>
        <topology evidence="1">Peripheral membrane protein</topology>
        <orientation evidence="1">Cytoplasmic side</orientation>
    </subcellularLocation>
</comment>
<dbReference type="Pfam" id="PF02050">
    <property type="entry name" value="FliJ"/>
    <property type="match status" value="1"/>
</dbReference>
<keyword evidence="9" id="KW-0472">Membrane</keyword>
<feature type="region of interest" description="Disordered" evidence="12">
    <location>
        <begin position="116"/>
        <end position="141"/>
    </location>
</feature>
<evidence type="ECO:0000256" key="4">
    <source>
        <dbReference type="ARBA" id="ARBA00022448"/>
    </source>
</evidence>
<comment type="caution">
    <text evidence="13">The sequence shown here is derived from an EMBL/GenBank/DDBJ whole genome shotgun (WGS) entry which is preliminary data.</text>
</comment>
<keyword evidence="6" id="KW-0145">Chemotaxis</keyword>
<keyword evidence="5" id="KW-1003">Cell membrane</keyword>
<keyword evidence="7" id="KW-1005">Bacterial flagellum biogenesis</keyword>
<dbReference type="GO" id="GO:0005886">
    <property type="term" value="C:plasma membrane"/>
    <property type="evidence" value="ECO:0007669"/>
    <property type="project" value="UniProtKB-SubCell"/>
</dbReference>
<accession>A0A3E4MBU1</accession>
<dbReference type="InterPro" id="IPR012823">
    <property type="entry name" value="Flagell_FliJ"/>
</dbReference>
<dbReference type="InterPro" id="IPR053716">
    <property type="entry name" value="Flag_assembly_chemotaxis_eff"/>
</dbReference>
<evidence type="ECO:0000256" key="12">
    <source>
        <dbReference type="SAM" id="MobiDB-lite"/>
    </source>
</evidence>
<keyword evidence="13" id="KW-0282">Flagellum</keyword>
<evidence type="ECO:0000313" key="14">
    <source>
        <dbReference type="Proteomes" id="UP000260790"/>
    </source>
</evidence>
<dbReference type="EMBL" id="QSQR01000003">
    <property type="protein sequence ID" value="RGK47189.1"/>
    <property type="molecule type" value="Genomic_DNA"/>
</dbReference>
<dbReference type="GO" id="GO:0071973">
    <property type="term" value="P:bacterial-type flagellum-dependent cell motility"/>
    <property type="evidence" value="ECO:0007669"/>
    <property type="project" value="InterPro"/>
</dbReference>
<comment type="similarity">
    <text evidence="2">Belongs to the FliJ family.</text>
</comment>
<keyword evidence="13" id="KW-0969">Cilium</keyword>